<dbReference type="Proteomes" id="UP000606786">
    <property type="component" value="Unassembled WGS sequence"/>
</dbReference>
<evidence type="ECO:0000313" key="2">
    <source>
        <dbReference type="EMBL" id="CAD7000842.1"/>
    </source>
</evidence>
<feature type="region of interest" description="Disordered" evidence="1">
    <location>
        <begin position="54"/>
        <end position="73"/>
    </location>
</feature>
<organism evidence="2 3">
    <name type="scientific">Ceratitis capitata</name>
    <name type="common">Mediterranean fruit fly</name>
    <name type="synonym">Tephritis capitata</name>
    <dbReference type="NCBI Taxonomy" id="7213"/>
    <lineage>
        <taxon>Eukaryota</taxon>
        <taxon>Metazoa</taxon>
        <taxon>Ecdysozoa</taxon>
        <taxon>Arthropoda</taxon>
        <taxon>Hexapoda</taxon>
        <taxon>Insecta</taxon>
        <taxon>Pterygota</taxon>
        <taxon>Neoptera</taxon>
        <taxon>Endopterygota</taxon>
        <taxon>Diptera</taxon>
        <taxon>Brachycera</taxon>
        <taxon>Muscomorpha</taxon>
        <taxon>Tephritoidea</taxon>
        <taxon>Tephritidae</taxon>
        <taxon>Ceratitis</taxon>
        <taxon>Ceratitis</taxon>
    </lineage>
</organism>
<evidence type="ECO:0000313" key="3">
    <source>
        <dbReference type="Proteomes" id="UP000606786"/>
    </source>
</evidence>
<name>A0A811UNR3_CERCA</name>
<comment type="caution">
    <text evidence="2">The sequence shown here is derived from an EMBL/GenBank/DDBJ whole genome shotgun (WGS) entry which is preliminary data.</text>
</comment>
<feature type="compositionally biased region" description="Basic and acidic residues" evidence="1">
    <location>
        <begin position="54"/>
        <end position="67"/>
    </location>
</feature>
<accession>A0A811UNR3</accession>
<reference evidence="2" key="1">
    <citation type="submission" date="2020-11" db="EMBL/GenBank/DDBJ databases">
        <authorList>
            <person name="Whitehead M."/>
        </authorList>
    </citation>
    <scope>NUCLEOTIDE SEQUENCE</scope>
    <source>
        <strain evidence="2">EGII</strain>
    </source>
</reference>
<evidence type="ECO:0000256" key="1">
    <source>
        <dbReference type="SAM" id="MobiDB-lite"/>
    </source>
</evidence>
<sequence>MMITTLAEQHLRVRGHLGRLDILQQSEYISDKKQSIEVTLQRHSTRPHNIQETYKTEHKKNASDYKEVSSASY</sequence>
<proteinExistence type="predicted"/>
<gene>
    <name evidence="2" type="ORF">CCAP1982_LOCUS9316</name>
</gene>
<keyword evidence="3" id="KW-1185">Reference proteome</keyword>
<dbReference type="EMBL" id="CAJHJT010000023">
    <property type="protein sequence ID" value="CAD7000842.1"/>
    <property type="molecule type" value="Genomic_DNA"/>
</dbReference>
<dbReference type="AlphaFoldDB" id="A0A811UNR3"/>
<protein>
    <submittedName>
        <fullName evidence="2">(Mediterranean fruit fly) hypothetical protein</fullName>
    </submittedName>
</protein>